<comment type="caution">
    <text evidence="1">The sequence shown here is derived from an EMBL/GenBank/DDBJ whole genome shotgun (WGS) entry which is preliminary data.</text>
</comment>
<name>A0A0F9AMN5_9ZZZZ</name>
<reference evidence="1" key="1">
    <citation type="journal article" date="2015" name="Nature">
        <title>Complex archaea that bridge the gap between prokaryotes and eukaryotes.</title>
        <authorList>
            <person name="Spang A."/>
            <person name="Saw J.H."/>
            <person name="Jorgensen S.L."/>
            <person name="Zaremba-Niedzwiedzka K."/>
            <person name="Martijn J."/>
            <person name="Lind A.E."/>
            <person name="van Eijk R."/>
            <person name="Schleper C."/>
            <person name="Guy L."/>
            <person name="Ettema T.J."/>
        </authorList>
    </citation>
    <scope>NUCLEOTIDE SEQUENCE</scope>
</reference>
<evidence type="ECO:0000313" key="1">
    <source>
        <dbReference type="EMBL" id="KKK73451.1"/>
    </source>
</evidence>
<dbReference type="EMBL" id="LAZR01056782">
    <property type="protein sequence ID" value="KKK73451.1"/>
    <property type="molecule type" value="Genomic_DNA"/>
</dbReference>
<organism evidence="1">
    <name type="scientific">marine sediment metagenome</name>
    <dbReference type="NCBI Taxonomy" id="412755"/>
    <lineage>
        <taxon>unclassified sequences</taxon>
        <taxon>metagenomes</taxon>
        <taxon>ecological metagenomes</taxon>
    </lineage>
</organism>
<protein>
    <submittedName>
        <fullName evidence="1">Uncharacterized protein</fullName>
    </submittedName>
</protein>
<feature type="non-terminal residue" evidence="1">
    <location>
        <position position="1"/>
    </location>
</feature>
<sequence>EVDNMLKLTGDGRRAALDMRQVDLNAPDGGGWDSDDWPDELTAEERRQVEPDDCGDQGGMPSKAYRDWVESGERAEFQRACRSARANRPQDF</sequence>
<accession>A0A0F9AMN5</accession>
<dbReference type="AlphaFoldDB" id="A0A0F9AMN5"/>
<proteinExistence type="predicted"/>
<gene>
    <name evidence="1" type="ORF">LCGC14_2893720</name>
</gene>